<feature type="transmembrane region" description="Helical" evidence="1">
    <location>
        <begin position="31"/>
        <end position="56"/>
    </location>
</feature>
<accession>A0A7J8JVS9</accession>
<evidence type="ECO:0000313" key="2">
    <source>
        <dbReference type="EMBL" id="KAF6500868.1"/>
    </source>
</evidence>
<dbReference type="EMBL" id="JACASF010000001">
    <property type="protein sequence ID" value="KAF6500868.1"/>
    <property type="molecule type" value="Genomic_DNA"/>
</dbReference>
<proteinExistence type="predicted"/>
<keyword evidence="1" id="KW-1133">Transmembrane helix</keyword>
<evidence type="ECO:0000313" key="3">
    <source>
        <dbReference type="Proteomes" id="UP000550707"/>
    </source>
</evidence>
<keyword evidence="1" id="KW-0472">Membrane</keyword>
<keyword evidence="3" id="KW-1185">Reference proteome</keyword>
<evidence type="ECO:0000256" key="1">
    <source>
        <dbReference type="SAM" id="Phobius"/>
    </source>
</evidence>
<protein>
    <submittedName>
        <fullName evidence="2">Uncharacterized protein</fullName>
    </submittedName>
</protein>
<comment type="caution">
    <text evidence="2">The sequence shown here is derived from an EMBL/GenBank/DDBJ whole genome shotgun (WGS) entry which is preliminary data.</text>
</comment>
<dbReference type="Proteomes" id="UP000550707">
    <property type="component" value="Unassembled WGS sequence"/>
</dbReference>
<name>A0A7J8JVS9_MOLMO</name>
<gene>
    <name evidence="2" type="ORF">HJG59_007903</name>
</gene>
<keyword evidence="1" id="KW-0812">Transmembrane</keyword>
<organism evidence="2 3">
    <name type="scientific">Molossus molossus</name>
    <name type="common">Pallas' mastiff bat</name>
    <name type="synonym">Vespertilio molossus</name>
    <dbReference type="NCBI Taxonomy" id="27622"/>
    <lineage>
        <taxon>Eukaryota</taxon>
        <taxon>Metazoa</taxon>
        <taxon>Chordata</taxon>
        <taxon>Craniata</taxon>
        <taxon>Vertebrata</taxon>
        <taxon>Euteleostomi</taxon>
        <taxon>Mammalia</taxon>
        <taxon>Eutheria</taxon>
        <taxon>Laurasiatheria</taxon>
        <taxon>Chiroptera</taxon>
        <taxon>Yangochiroptera</taxon>
        <taxon>Molossidae</taxon>
        <taxon>Molossus</taxon>
    </lineage>
</organism>
<dbReference type="AlphaFoldDB" id="A0A7J8JVS9"/>
<dbReference type="InParanoid" id="A0A7J8JVS9"/>
<reference evidence="2 3" key="1">
    <citation type="journal article" date="2020" name="Nature">
        <title>Six reference-quality genomes reveal evolution of bat adaptations.</title>
        <authorList>
            <person name="Jebb D."/>
            <person name="Huang Z."/>
            <person name="Pippel M."/>
            <person name="Hughes G.M."/>
            <person name="Lavrichenko K."/>
            <person name="Devanna P."/>
            <person name="Winkler S."/>
            <person name="Jermiin L.S."/>
            <person name="Skirmuntt E.C."/>
            <person name="Katzourakis A."/>
            <person name="Burkitt-Gray L."/>
            <person name="Ray D.A."/>
            <person name="Sullivan K.A.M."/>
            <person name="Roscito J.G."/>
            <person name="Kirilenko B.M."/>
            <person name="Davalos L.M."/>
            <person name="Corthals A.P."/>
            <person name="Power M.L."/>
            <person name="Jones G."/>
            <person name="Ransome R.D."/>
            <person name="Dechmann D.K.N."/>
            <person name="Locatelli A.G."/>
            <person name="Puechmaille S.J."/>
            <person name="Fedrigo O."/>
            <person name="Jarvis E.D."/>
            <person name="Hiller M."/>
            <person name="Vernes S.C."/>
            <person name="Myers E.W."/>
            <person name="Teeling E.C."/>
        </authorList>
    </citation>
    <scope>NUCLEOTIDE SEQUENCE [LARGE SCALE GENOMIC DNA]</scope>
    <source>
        <strain evidence="2">MMolMol1</strain>
        <tissue evidence="2">Muscle</tissue>
    </source>
</reference>
<sequence length="121" mass="13924">MHAADVQFLLLYNSSVYHYATLQTVLYKHSLIHVLVCTGLGAIFLGRSLIMFLQCYKKMSNCFPKWLCQFTSRVEEFFCVLVLSFSLLSSPPLLSAPYNITNASYRNTSYQIKIFFAKLMI</sequence>